<dbReference type="AlphaFoldDB" id="A0A1K1ZWQ1"/>
<evidence type="ECO:0000313" key="4">
    <source>
        <dbReference type="Proteomes" id="UP000181909"/>
    </source>
</evidence>
<evidence type="ECO:0000256" key="1">
    <source>
        <dbReference type="SAM" id="MobiDB-lite"/>
    </source>
</evidence>
<feature type="chain" id="PRO_5012701671" description="Lipoprotein" evidence="2">
    <location>
        <begin position="30"/>
        <end position="177"/>
    </location>
</feature>
<dbReference type="Proteomes" id="UP000181909">
    <property type="component" value="Unassembled WGS sequence"/>
</dbReference>
<gene>
    <name evidence="3" type="ORF">SAMN02787144_1006146</name>
</gene>
<dbReference type="RefSeq" id="WP_072485376.1">
    <property type="nucleotide sequence ID" value="NZ_CP108277.1"/>
</dbReference>
<dbReference type="OrthoDB" id="7949713at2"/>
<reference evidence="3 4" key="1">
    <citation type="submission" date="2016-11" db="EMBL/GenBank/DDBJ databases">
        <authorList>
            <person name="Jaros S."/>
            <person name="Januszkiewicz K."/>
            <person name="Wedrychowicz H."/>
        </authorList>
    </citation>
    <scope>NUCLEOTIDE SEQUENCE [LARGE SCALE GENOMIC DNA]</scope>
    <source>
        <strain evidence="3 4">OK807</strain>
    </source>
</reference>
<dbReference type="STRING" id="1893.SAMN02787144_1006146"/>
<evidence type="ECO:0000256" key="2">
    <source>
        <dbReference type="SAM" id="SignalP"/>
    </source>
</evidence>
<feature type="signal peptide" evidence="2">
    <location>
        <begin position="1"/>
        <end position="29"/>
    </location>
</feature>
<proteinExistence type="predicted"/>
<accession>A0A1K1ZWQ1</accession>
<sequence length="177" mass="18401">MPTKTIRTVLAATAVTAALMMTGCSSGDAAPNVAGGDGTEKSKPQDDNAVRRAWVDCMHKQGQTSVEQDKDGNITFPASGTDAESPGSANGLDVASKVCDAKVPGIHQVQRKGDEKAVEQARAFVACARKNGYADIPDPDPKTGILTFPAKSLNTAKWDAIQPACGKLPMPGYSIGQ</sequence>
<name>A0A1K1ZWQ1_STRAR</name>
<dbReference type="PROSITE" id="PS51257">
    <property type="entry name" value="PROKAR_LIPOPROTEIN"/>
    <property type="match status" value="1"/>
</dbReference>
<evidence type="ECO:0008006" key="5">
    <source>
        <dbReference type="Google" id="ProtNLM"/>
    </source>
</evidence>
<organism evidence="3 4">
    <name type="scientific">Streptomyces atratus</name>
    <dbReference type="NCBI Taxonomy" id="1893"/>
    <lineage>
        <taxon>Bacteria</taxon>
        <taxon>Bacillati</taxon>
        <taxon>Actinomycetota</taxon>
        <taxon>Actinomycetes</taxon>
        <taxon>Kitasatosporales</taxon>
        <taxon>Streptomycetaceae</taxon>
        <taxon>Streptomyces</taxon>
    </lineage>
</organism>
<feature type="region of interest" description="Disordered" evidence="1">
    <location>
        <begin position="61"/>
        <end position="92"/>
    </location>
</feature>
<evidence type="ECO:0000313" key="3">
    <source>
        <dbReference type="EMBL" id="SFX78614.1"/>
    </source>
</evidence>
<dbReference type="EMBL" id="FPJO01000006">
    <property type="protein sequence ID" value="SFX78614.1"/>
    <property type="molecule type" value="Genomic_DNA"/>
</dbReference>
<protein>
    <recommendedName>
        <fullName evidence="5">Lipoprotein</fullName>
    </recommendedName>
</protein>
<keyword evidence="2" id="KW-0732">Signal</keyword>